<name>A0A381XVS4_9ZZZZ</name>
<sequence>MADLPSIPVSFLRAGLLCRCPNCGKGRLYSGYLKVVEACGKCGLELRKHDSGDGPAVFVVLLVGAIIVALALWVEISYQPPYWVHVVIWAPAILGGCLGALRPAKAILIALQFKHRISGFDEAG</sequence>
<dbReference type="AlphaFoldDB" id="A0A381XVS4"/>
<keyword evidence="1" id="KW-0472">Membrane</keyword>
<keyword evidence="1" id="KW-0812">Transmembrane</keyword>
<evidence type="ECO:0008006" key="3">
    <source>
        <dbReference type="Google" id="ProtNLM"/>
    </source>
</evidence>
<accession>A0A381XVS4</accession>
<dbReference type="EMBL" id="UINC01016551">
    <property type="protein sequence ID" value="SVA68828.1"/>
    <property type="molecule type" value="Genomic_DNA"/>
</dbReference>
<organism evidence="2">
    <name type="scientific">marine metagenome</name>
    <dbReference type="NCBI Taxonomy" id="408172"/>
    <lineage>
        <taxon>unclassified sequences</taxon>
        <taxon>metagenomes</taxon>
        <taxon>ecological metagenomes</taxon>
    </lineage>
</organism>
<proteinExistence type="predicted"/>
<reference evidence="2" key="1">
    <citation type="submission" date="2018-05" db="EMBL/GenBank/DDBJ databases">
        <authorList>
            <person name="Lanie J.A."/>
            <person name="Ng W.-L."/>
            <person name="Kazmierczak K.M."/>
            <person name="Andrzejewski T.M."/>
            <person name="Davidsen T.M."/>
            <person name="Wayne K.J."/>
            <person name="Tettelin H."/>
            <person name="Glass J.I."/>
            <person name="Rusch D."/>
            <person name="Podicherti R."/>
            <person name="Tsui H.-C.T."/>
            <person name="Winkler M.E."/>
        </authorList>
    </citation>
    <scope>NUCLEOTIDE SEQUENCE</scope>
</reference>
<keyword evidence="1" id="KW-1133">Transmembrane helix</keyword>
<protein>
    <recommendedName>
        <fullName evidence="3">DUF983 domain-containing protein</fullName>
    </recommendedName>
</protein>
<dbReference type="Pfam" id="PF06170">
    <property type="entry name" value="DUF983"/>
    <property type="match status" value="1"/>
</dbReference>
<evidence type="ECO:0000256" key="1">
    <source>
        <dbReference type="SAM" id="Phobius"/>
    </source>
</evidence>
<dbReference type="InterPro" id="IPR009325">
    <property type="entry name" value="DUF983"/>
</dbReference>
<feature type="transmembrane region" description="Helical" evidence="1">
    <location>
        <begin position="82"/>
        <end position="101"/>
    </location>
</feature>
<gene>
    <name evidence="2" type="ORF">METZ01_LOCUS121682</name>
</gene>
<evidence type="ECO:0000313" key="2">
    <source>
        <dbReference type="EMBL" id="SVA68828.1"/>
    </source>
</evidence>
<feature type="transmembrane region" description="Helical" evidence="1">
    <location>
        <begin position="56"/>
        <end position="76"/>
    </location>
</feature>